<evidence type="ECO:0000313" key="3">
    <source>
        <dbReference type="EMBL" id="KAK5093235.1"/>
    </source>
</evidence>
<keyword evidence="2" id="KW-1133">Transmembrane helix</keyword>
<protein>
    <recommendedName>
        <fullName evidence="5">t-SNARE coiled-coil homology domain-containing protein</fullName>
    </recommendedName>
</protein>
<dbReference type="Gene3D" id="1.20.5.110">
    <property type="match status" value="1"/>
</dbReference>
<proteinExistence type="predicted"/>
<keyword evidence="2" id="KW-0812">Transmembrane</keyword>
<dbReference type="EMBL" id="JAVRRG010000046">
    <property type="protein sequence ID" value="KAK5093235.1"/>
    <property type="molecule type" value="Genomic_DNA"/>
</dbReference>
<comment type="caution">
    <text evidence="3">The sequence shown here is derived from an EMBL/GenBank/DDBJ whole genome shotgun (WGS) entry which is preliminary data.</text>
</comment>
<feature type="compositionally biased region" description="Gly residues" evidence="1">
    <location>
        <begin position="115"/>
        <end position="126"/>
    </location>
</feature>
<feature type="transmembrane region" description="Helical" evidence="2">
    <location>
        <begin position="206"/>
        <end position="228"/>
    </location>
</feature>
<organism evidence="3 4">
    <name type="scientific">Lithohypha guttulata</name>
    <dbReference type="NCBI Taxonomy" id="1690604"/>
    <lineage>
        <taxon>Eukaryota</taxon>
        <taxon>Fungi</taxon>
        <taxon>Dikarya</taxon>
        <taxon>Ascomycota</taxon>
        <taxon>Pezizomycotina</taxon>
        <taxon>Eurotiomycetes</taxon>
        <taxon>Chaetothyriomycetidae</taxon>
        <taxon>Chaetothyriales</taxon>
        <taxon>Trichomeriaceae</taxon>
        <taxon>Lithohypha</taxon>
    </lineage>
</organism>
<evidence type="ECO:0000256" key="1">
    <source>
        <dbReference type="SAM" id="MobiDB-lite"/>
    </source>
</evidence>
<dbReference type="SUPFAM" id="SSF47661">
    <property type="entry name" value="t-snare proteins"/>
    <property type="match status" value="1"/>
</dbReference>
<evidence type="ECO:0000313" key="4">
    <source>
        <dbReference type="Proteomes" id="UP001345013"/>
    </source>
</evidence>
<keyword evidence="4" id="KW-1185">Reference proteome</keyword>
<name>A0ABR0KBW2_9EURO</name>
<evidence type="ECO:0008006" key="5">
    <source>
        <dbReference type="Google" id="ProtNLM"/>
    </source>
</evidence>
<feature type="region of interest" description="Disordered" evidence="1">
    <location>
        <begin position="103"/>
        <end position="129"/>
    </location>
</feature>
<keyword evidence="2" id="KW-0472">Membrane</keyword>
<dbReference type="InterPro" id="IPR010989">
    <property type="entry name" value="SNARE"/>
</dbReference>
<gene>
    <name evidence="3" type="ORF">LTR24_004496</name>
</gene>
<reference evidence="3 4" key="1">
    <citation type="submission" date="2023-08" db="EMBL/GenBank/DDBJ databases">
        <title>Black Yeasts Isolated from many extreme environments.</title>
        <authorList>
            <person name="Coleine C."/>
            <person name="Stajich J.E."/>
            <person name="Selbmann L."/>
        </authorList>
    </citation>
    <scope>NUCLEOTIDE SEQUENCE [LARGE SCALE GENOMIC DNA]</scope>
    <source>
        <strain evidence="3 4">CCFEE 5885</strain>
    </source>
</reference>
<sequence>MGQDNFFRLVSCFSAEIRRQNDVVANLEKRLLQGATSKISIQSEETALNQSRQKADAYWAQLQQEAKVNDEAYLAKIYETHIRRLSSLQGQLRYRWQVVKHRAASSVDRPPGSHGTPGHGTPGHGQIGHEQTLYLPTTNTALGKIAQDLNDLGQTFVDFDRLVANQDRAIEHLESQTAIVVQNAEQARDELGQAVISSKRYRRARLYAVVAVVMVVTSVGIVLTVIFARR</sequence>
<evidence type="ECO:0000256" key="2">
    <source>
        <dbReference type="SAM" id="Phobius"/>
    </source>
</evidence>
<accession>A0ABR0KBW2</accession>
<dbReference type="Proteomes" id="UP001345013">
    <property type="component" value="Unassembled WGS sequence"/>
</dbReference>